<name>A0A1J5QEL2_9ZZZZ</name>
<sequence length="228" mass="24058">MGSKVSFSSNGSTCEGYLAVPESGSGPGVIVIQEWWGLVGHITDVADRFAEAGFVALAPDLYHGVVATEPDDARRLLMGMAMDVAAADISGAADYLASLPSSSSPRIGTVGFCMGGSLALWSATLAPQVAAAVAFYPGFPWERMAPKWQNYQGKSAIIHCSEADGTSAAPGIQLAKTAIEGAGGQVELFDYPGTQHAFFNSDRPEVFDPKSSDLAWERTIEFFRKNLG</sequence>
<dbReference type="PANTHER" id="PTHR46623:SF6">
    <property type="entry name" value="ALPHA_BETA-HYDROLASES SUPERFAMILY PROTEIN"/>
    <property type="match status" value="1"/>
</dbReference>
<organism evidence="2">
    <name type="scientific">mine drainage metagenome</name>
    <dbReference type="NCBI Taxonomy" id="410659"/>
    <lineage>
        <taxon>unclassified sequences</taxon>
        <taxon>metagenomes</taxon>
        <taxon>ecological metagenomes</taxon>
    </lineage>
</organism>
<dbReference type="SUPFAM" id="SSF53474">
    <property type="entry name" value="alpha/beta-Hydrolases"/>
    <property type="match status" value="1"/>
</dbReference>
<gene>
    <name evidence="2" type="primary">clcD_11</name>
    <name evidence="2" type="ORF">GALL_362260</name>
</gene>
<dbReference type="InterPro" id="IPR029058">
    <property type="entry name" value="AB_hydrolase_fold"/>
</dbReference>
<evidence type="ECO:0000313" key="2">
    <source>
        <dbReference type="EMBL" id="OIQ82001.1"/>
    </source>
</evidence>
<feature type="domain" description="Dienelactone hydrolase" evidence="1">
    <location>
        <begin position="15"/>
        <end position="225"/>
    </location>
</feature>
<accession>A0A1J5QEL2</accession>
<dbReference type="Pfam" id="PF01738">
    <property type="entry name" value="DLH"/>
    <property type="match status" value="1"/>
</dbReference>
<keyword evidence="2" id="KW-0378">Hydrolase</keyword>
<proteinExistence type="predicted"/>
<dbReference type="EC" id="3.1.1.45" evidence="2"/>
<dbReference type="InterPro" id="IPR002925">
    <property type="entry name" value="Dienelactn_hydro"/>
</dbReference>
<dbReference type="Gene3D" id="3.40.50.1820">
    <property type="entry name" value="alpha/beta hydrolase"/>
    <property type="match status" value="1"/>
</dbReference>
<reference evidence="2" key="1">
    <citation type="submission" date="2016-10" db="EMBL/GenBank/DDBJ databases">
        <title>Sequence of Gallionella enrichment culture.</title>
        <authorList>
            <person name="Poehlein A."/>
            <person name="Muehling M."/>
            <person name="Daniel R."/>
        </authorList>
    </citation>
    <scope>NUCLEOTIDE SEQUENCE</scope>
</reference>
<comment type="caution">
    <text evidence="2">The sequence shown here is derived from an EMBL/GenBank/DDBJ whole genome shotgun (WGS) entry which is preliminary data.</text>
</comment>
<dbReference type="AlphaFoldDB" id="A0A1J5QEL2"/>
<protein>
    <submittedName>
        <fullName evidence="2">Carboxymethylenebutenolidase</fullName>
        <ecNumber evidence="2">3.1.1.45</ecNumber>
    </submittedName>
</protein>
<dbReference type="GO" id="GO:0008806">
    <property type="term" value="F:carboxymethylenebutenolidase activity"/>
    <property type="evidence" value="ECO:0007669"/>
    <property type="project" value="UniProtKB-EC"/>
</dbReference>
<dbReference type="InterPro" id="IPR051049">
    <property type="entry name" value="Dienelactone_hydrolase-like"/>
</dbReference>
<dbReference type="EMBL" id="MLJW01000856">
    <property type="protein sequence ID" value="OIQ82001.1"/>
    <property type="molecule type" value="Genomic_DNA"/>
</dbReference>
<dbReference type="PANTHER" id="PTHR46623">
    <property type="entry name" value="CARBOXYMETHYLENEBUTENOLIDASE-RELATED"/>
    <property type="match status" value="1"/>
</dbReference>
<evidence type="ECO:0000259" key="1">
    <source>
        <dbReference type="Pfam" id="PF01738"/>
    </source>
</evidence>